<feature type="compositionally biased region" description="Low complexity" evidence="1">
    <location>
        <begin position="12"/>
        <end position="26"/>
    </location>
</feature>
<proteinExistence type="predicted"/>
<reference evidence="2" key="1">
    <citation type="submission" date="2014-09" db="EMBL/GenBank/DDBJ databases">
        <authorList>
            <person name="Magalhaes I.L.F."/>
            <person name="Oliveira U."/>
            <person name="Santos F.R."/>
            <person name="Vidigal T.H.D.A."/>
            <person name="Brescovit A.D."/>
            <person name="Santos A.J."/>
        </authorList>
    </citation>
    <scope>NUCLEOTIDE SEQUENCE</scope>
    <source>
        <tissue evidence="2">Shoot tissue taken approximately 20 cm above the soil surface</tissue>
    </source>
</reference>
<dbReference type="AlphaFoldDB" id="A0A0A9AKT2"/>
<evidence type="ECO:0000256" key="1">
    <source>
        <dbReference type="SAM" id="MobiDB-lite"/>
    </source>
</evidence>
<name>A0A0A9AKT2_ARUDO</name>
<accession>A0A0A9AKT2</accession>
<reference evidence="2" key="2">
    <citation type="journal article" date="2015" name="Data Brief">
        <title>Shoot transcriptome of the giant reed, Arundo donax.</title>
        <authorList>
            <person name="Barrero R.A."/>
            <person name="Guerrero F.D."/>
            <person name="Moolhuijzen P."/>
            <person name="Goolsby J.A."/>
            <person name="Tidwell J."/>
            <person name="Bellgard S.E."/>
            <person name="Bellgard M.I."/>
        </authorList>
    </citation>
    <scope>NUCLEOTIDE SEQUENCE</scope>
    <source>
        <tissue evidence="2">Shoot tissue taken approximately 20 cm above the soil surface</tissue>
    </source>
</reference>
<protein>
    <submittedName>
        <fullName evidence="2">Uncharacterized protein</fullName>
    </submittedName>
</protein>
<feature type="compositionally biased region" description="Basic residues" evidence="1">
    <location>
        <begin position="1"/>
        <end position="11"/>
    </location>
</feature>
<evidence type="ECO:0000313" key="2">
    <source>
        <dbReference type="EMBL" id="JAD51766.1"/>
    </source>
</evidence>
<feature type="region of interest" description="Disordered" evidence="1">
    <location>
        <begin position="1"/>
        <end position="46"/>
    </location>
</feature>
<dbReference type="EMBL" id="GBRH01246129">
    <property type="protein sequence ID" value="JAD51766.1"/>
    <property type="molecule type" value="Transcribed_RNA"/>
</dbReference>
<organism evidence="2">
    <name type="scientific">Arundo donax</name>
    <name type="common">Giant reed</name>
    <name type="synonym">Donax arundinaceus</name>
    <dbReference type="NCBI Taxonomy" id="35708"/>
    <lineage>
        <taxon>Eukaryota</taxon>
        <taxon>Viridiplantae</taxon>
        <taxon>Streptophyta</taxon>
        <taxon>Embryophyta</taxon>
        <taxon>Tracheophyta</taxon>
        <taxon>Spermatophyta</taxon>
        <taxon>Magnoliopsida</taxon>
        <taxon>Liliopsida</taxon>
        <taxon>Poales</taxon>
        <taxon>Poaceae</taxon>
        <taxon>PACMAD clade</taxon>
        <taxon>Arundinoideae</taxon>
        <taxon>Arundineae</taxon>
        <taxon>Arundo</taxon>
    </lineage>
</organism>
<sequence>MTTRRRGRRRSTCGACRGRSPGAVRPPSRPRAGRGGPCPGDYRMRR</sequence>